<evidence type="ECO:0000313" key="4">
    <source>
        <dbReference type="Proteomes" id="UP000585474"/>
    </source>
</evidence>
<keyword evidence="4" id="KW-1185">Reference proteome</keyword>
<reference evidence="3 4" key="1">
    <citation type="submission" date="2019-07" db="EMBL/GenBank/DDBJ databases">
        <title>De Novo Assembly of kiwifruit Actinidia rufa.</title>
        <authorList>
            <person name="Sugita-Konishi S."/>
            <person name="Sato K."/>
            <person name="Mori E."/>
            <person name="Abe Y."/>
            <person name="Kisaki G."/>
            <person name="Hamano K."/>
            <person name="Suezawa K."/>
            <person name="Otani M."/>
            <person name="Fukuda T."/>
            <person name="Manabe T."/>
            <person name="Gomi K."/>
            <person name="Tabuchi M."/>
            <person name="Akimitsu K."/>
            <person name="Kataoka I."/>
        </authorList>
    </citation>
    <scope>NUCLEOTIDE SEQUENCE [LARGE SCALE GENOMIC DNA]</scope>
    <source>
        <strain evidence="4">cv. Fuchu</strain>
    </source>
</reference>
<evidence type="ECO:0008006" key="5">
    <source>
        <dbReference type="Google" id="ProtNLM"/>
    </source>
</evidence>
<feature type="chain" id="PRO_5029657931" description="Glycine-rich protein" evidence="2">
    <location>
        <begin position="25"/>
        <end position="103"/>
    </location>
</feature>
<evidence type="ECO:0000256" key="1">
    <source>
        <dbReference type="SAM" id="MobiDB-lite"/>
    </source>
</evidence>
<feature type="compositionally biased region" description="Gly residues" evidence="1">
    <location>
        <begin position="42"/>
        <end position="51"/>
    </location>
</feature>
<accession>A0A7J0FTP9</accession>
<name>A0A7J0FTP9_9ERIC</name>
<evidence type="ECO:0000256" key="2">
    <source>
        <dbReference type="SAM" id="SignalP"/>
    </source>
</evidence>
<feature type="region of interest" description="Disordered" evidence="1">
    <location>
        <begin position="26"/>
        <end position="51"/>
    </location>
</feature>
<dbReference type="AlphaFoldDB" id="A0A7J0FTP9"/>
<dbReference type="EMBL" id="BJWL01000015">
    <property type="protein sequence ID" value="GFZ02063.1"/>
    <property type="molecule type" value="Genomic_DNA"/>
</dbReference>
<proteinExistence type="predicted"/>
<dbReference type="OrthoDB" id="1827659at2759"/>
<gene>
    <name evidence="3" type="ORF">Acr_15g0006720</name>
</gene>
<organism evidence="3 4">
    <name type="scientific">Actinidia rufa</name>
    <dbReference type="NCBI Taxonomy" id="165716"/>
    <lineage>
        <taxon>Eukaryota</taxon>
        <taxon>Viridiplantae</taxon>
        <taxon>Streptophyta</taxon>
        <taxon>Embryophyta</taxon>
        <taxon>Tracheophyta</taxon>
        <taxon>Spermatophyta</taxon>
        <taxon>Magnoliopsida</taxon>
        <taxon>eudicotyledons</taxon>
        <taxon>Gunneridae</taxon>
        <taxon>Pentapetalae</taxon>
        <taxon>asterids</taxon>
        <taxon>Ericales</taxon>
        <taxon>Actinidiaceae</taxon>
        <taxon>Actinidia</taxon>
    </lineage>
</organism>
<protein>
    <recommendedName>
        <fullName evidence="5">Glycine-rich protein</fullName>
    </recommendedName>
</protein>
<sequence length="103" mass="11365">MDRVTKVLVVLAIVLVRFFASAEGGRAVPTKEEVDKPQSWNGGDGGSPWGGWGGHGWFPWFPHFPWGRGRIHEAEDGLKYVPKGEKWGRDVPKIDGKAGHGYP</sequence>
<evidence type="ECO:0000313" key="3">
    <source>
        <dbReference type="EMBL" id="GFZ02063.1"/>
    </source>
</evidence>
<dbReference type="Proteomes" id="UP000585474">
    <property type="component" value="Unassembled WGS sequence"/>
</dbReference>
<keyword evidence="2" id="KW-0732">Signal</keyword>
<feature type="signal peptide" evidence="2">
    <location>
        <begin position="1"/>
        <end position="24"/>
    </location>
</feature>
<comment type="caution">
    <text evidence="3">The sequence shown here is derived from an EMBL/GenBank/DDBJ whole genome shotgun (WGS) entry which is preliminary data.</text>
</comment>
<feature type="region of interest" description="Disordered" evidence="1">
    <location>
        <begin position="84"/>
        <end position="103"/>
    </location>
</feature>